<protein>
    <submittedName>
        <fullName evidence="1">Uncharacterized protein</fullName>
    </submittedName>
</protein>
<dbReference type="EMBL" id="LLXI01010341">
    <property type="protein sequence ID" value="PKY63447.1"/>
    <property type="molecule type" value="Genomic_DNA"/>
</dbReference>
<dbReference type="AlphaFoldDB" id="A0A2I1HX63"/>
<evidence type="ECO:0000313" key="1">
    <source>
        <dbReference type="EMBL" id="PKY63447.1"/>
    </source>
</evidence>
<accession>A0A2I1HX63</accession>
<keyword evidence="2" id="KW-1185">Reference proteome</keyword>
<sequence>LFKATHDSVINEDLGNGLQIKEQNEIIGKDGSFTKPRYRQTSTNNALTLSEDVQFVDALTHPTISKVPSKEIVENLIN</sequence>
<dbReference type="Proteomes" id="UP000234323">
    <property type="component" value="Unassembled WGS sequence"/>
</dbReference>
<organism evidence="1 2">
    <name type="scientific">Rhizophagus irregularis</name>
    <dbReference type="NCBI Taxonomy" id="588596"/>
    <lineage>
        <taxon>Eukaryota</taxon>
        <taxon>Fungi</taxon>
        <taxon>Fungi incertae sedis</taxon>
        <taxon>Mucoromycota</taxon>
        <taxon>Glomeromycotina</taxon>
        <taxon>Glomeromycetes</taxon>
        <taxon>Glomerales</taxon>
        <taxon>Glomeraceae</taxon>
        <taxon>Rhizophagus</taxon>
    </lineage>
</organism>
<evidence type="ECO:0000313" key="2">
    <source>
        <dbReference type="Proteomes" id="UP000234323"/>
    </source>
</evidence>
<proteinExistence type="predicted"/>
<feature type="non-terminal residue" evidence="1">
    <location>
        <position position="1"/>
    </location>
</feature>
<reference evidence="1 2" key="1">
    <citation type="submission" date="2015-10" db="EMBL/GenBank/DDBJ databases">
        <title>Genome analyses suggest a sexual origin of heterokaryosis in a supposedly ancient asexual fungus.</title>
        <authorList>
            <person name="Ropars J."/>
            <person name="Sedzielewska K."/>
            <person name="Noel J."/>
            <person name="Charron P."/>
            <person name="Farinelli L."/>
            <person name="Marton T."/>
            <person name="Kruger M."/>
            <person name="Pelin A."/>
            <person name="Brachmann A."/>
            <person name="Corradi N."/>
        </authorList>
    </citation>
    <scope>NUCLEOTIDE SEQUENCE [LARGE SCALE GENOMIC DNA]</scope>
    <source>
        <strain evidence="1 2">A4</strain>
    </source>
</reference>
<dbReference type="VEuPathDB" id="FungiDB:RhiirFUN_016924"/>
<comment type="caution">
    <text evidence="1">The sequence shown here is derived from an EMBL/GenBank/DDBJ whole genome shotgun (WGS) entry which is preliminary data.</text>
</comment>
<gene>
    <name evidence="1" type="ORF">RhiirA4_492407</name>
</gene>
<name>A0A2I1HX63_9GLOM</name>